<dbReference type="SUPFAM" id="SSF56176">
    <property type="entry name" value="FAD-binding/transporter-associated domain-like"/>
    <property type="match status" value="1"/>
</dbReference>
<gene>
    <name evidence="6" type="ORF">BDV26DRAFT_291174</name>
</gene>
<dbReference type="InterPro" id="IPR006094">
    <property type="entry name" value="Oxid_FAD_bind_N"/>
</dbReference>
<dbReference type="Proteomes" id="UP000326198">
    <property type="component" value="Unassembled WGS sequence"/>
</dbReference>
<dbReference type="Pfam" id="PF01565">
    <property type="entry name" value="FAD_binding_4"/>
    <property type="match status" value="1"/>
</dbReference>
<evidence type="ECO:0000313" key="6">
    <source>
        <dbReference type="EMBL" id="KAE8379575.1"/>
    </source>
</evidence>
<evidence type="ECO:0000259" key="5">
    <source>
        <dbReference type="PROSITE" id="PS51387"/>
    </source>
</evidence>
<dbReference type="GO" id="GO:0016491">
    <property type="term" value="F:oxidoreductase activity"/>
    <property type="evidence" value="ECO:0007669"/>
    <property type="project" value="UniProtKB-KW"/>
</dbReference>
<comment type="similarity">
    <text evidence="1">Belongs to the oxygen-dependent FAD-linked oxidoreductase family.</text>
</comment>
<reference evidence="6 7" key="1">
    <citation type="submission" date="2019-04" db="EMBL/GenBank/DDBJ databases">
        <title>Friends and foes A comparative genomics studyof 23 Aspergillus species from section Flavi.</title>
        <authorList>
            <consortium name="DOE Joint Genome Institute"/>
            <person name="Kjaerbolling I."/>
            <person name="Vesth T."/>
            <person name="Frisvad J.C."/>
            <person name="Nybo J.L."/>
            <person name="Theobald S."/>
            <person name="Kildgaard S."/>
            <person name="Isbrandt T."/>
            <person name="Kuo A."/>
            <person name="Sato A."/>
            <person name="Lyhne E.K."/>
            <person name="Kogle M.E."/>
            <person name="Wiebenga A."/>
            <person name="Kun R.S."/>
            <person name="Lubbers R.J."/>
            <person name="Makela M.R."/>
            <person name="Barry K."/>
            <person name="Chovatia M."/>
            <person name="Clum A."/>
            <person name="Daum C."/>
            <person name="Haridas S."/>
            <person name="He G."/>
            <person name="LaButti K."/>
            <person name="Lipzen A."/>
            <person name="Mondo S."/>
            <person name="Riley R."/>
            <person name="Salamov A."/>
            <person name="Simmons B.A."/>
            <person name="Magnuson J.K."/>
            <person name="Henrissat B."/>
            <person name="Mortensen U.H."/>
            <person name="Larsen T.O."/>
            <person name="Devries R.P."/>
            <person name="Grigoriev I.V."/>
            <person name="Machida M."/>
            <person name="Baker S.E."/>
            <person name="Andersen M.R."/>
        </authorList>
    </citation>
    <scope>NUCLEOTIDE SEQUENCE [LARGE SCALE GENOMIC DNA]</scope>
    <source>
        <strain evidence="6 7">IBT 29228</strain>
    </source>
</reference>
<dbReference type="AlphaFoldDB" id="A0A5N7BCS4"/>
<evidence type="ECO:0000256" key="4">
    <source>
        <dbReference type="ARBA" id="ARBA00023002"/>
    </source>
</evidence>
<evidence type="ECO:0000256" key="1">
    <source>
        <dbReference type="ARBA" id="ARBA00005466"/>
    </source>
</evidence>
<keyword evidence="4" id="KW-0560">Oxidoreductase</keyword>
<evidence type="ECO:0000256" key="3">
    <source>
        <dbReference type="ARBA" id="ARBA00022827"/>
    </source>
</evidence>
<dbReference type="GO" id="GO:0071949">
    <property type="term" value="F:FAD binding"/>
    <property type="evidence" value="ECO:0007669"/>
    <property type="project" value="InterPro"/>
</dbReference>
<dbReference type="PANTHER" id="PTHR42973">
    <property type="entry name" value="BINDING OXIDOREDUCTASE, PUTATIVE (AFU_ORTHOLOGUE AFUA_1G17690)-RELATED"/>
    <property type="match status" value="1"/>
</dbReference>
<dbReference type="PROSITE" id="PS51387">
    <property type="entry name" value="FAD_PCMH"/>
    <property type="match status" value="1"/>
</dbReference>
<name>A0A5N7BCS4_9EURO</name>
<keyword evidence="3" id="KW-0274">FAD</keyword>
<evidence type="ECO:0000256" key="2">
    <source>
        <dbReference type="ARBA" id="ARBA00022630"/>
    </source>
</evidence>
<dbReference type="InterPro" id="IPR016169">
    <property type="entry name" value="FAD-bd_PCMH_sub2"/>
</dbReference>
<keyword evidence="2" id="KW-0285">Flavoprotein</keyword>
<dbReference type="InterPro" id="IPR016166">
    <property type="entry name" value="FAD-bd_PCMH"/>
</dbReference>
<organism evidence="6 7">
    <name type="scientific">Aspergillus bertholletiae</name>
    <dbReference type="NCBI Taxonomy" id="1226010"/>
    <lineage>
        <taxon>Eukaryota</taxon>
        <taxon>Fungi</taxon>
        <taxon>Dikarya</taxon>
        <taxon>Ascomycota</taxon>
        <taxon>Pezizomycotina</taxon>
        <taxon>Eurotiomycetes</taxon>
        <taxon>Eurotiomycetidae</taxon>
        <taxon>Eurotiales</taxon>
        <taxon>Aspergillaceae</taxon>
        <taxon>Aspergillus</taxon>
        <taxon>Aspergillus subgen. Circumdati</taxon>
    </lineage>
</organism>
<dbReference type="InterPro" id="IPR050416">
    <property type="entry name" value="FAD-linked_Oxidoreductase"/>
</dbReference>
<sequence>MLLPYIWTLPRALLMATSTLRNVVSLNHSPSNNSTLACTELSARLAPGQVVWPSNVLSYQWEINAYYSQACGDLLPRCIVYPQSASDVSLVVSSLLTNYSDVHLAVKSGGHNHNPGFNNVDGGVLISMSRMNTVKLSPDQTFAEVGPGARWGQVQEALDPFNRTVVGGRMSDVGVGGSVLGGGFSFLSPQYGLACDNILDFEIVLPDGSITHANASSQQELYFALRGGGGQFGIVTKFTMKAYPLGQVWGGYRIYKYSDGEKLTNAFHSFLEGQLDTKASAILTHERSLQGWLNLAVVFYFYAGPQPPPGTFSPLEDITPLWDNTKTRSYASLLKANDRLGNTRGTRVILRISSVPTLPGEDGRKLLNHHLSTFETFSKNAPSVLGFTMATAFQPVPHSIAEQSLTRGANALDMDPDAGDSIWFVTIFLWSFPSDDATVNNYARQLSETLEASVDTLTAHLPALRQAKKPAPTFFSRAAQSVSQRRFPRLMNEATVDQPVVESYGNRSAERLRAVRDAVDPVGLWAERTSGWRA</sequence>
<dbReference type="Gene3D" id="3.30.465.10">
    <property type="match status" value="1"/>
</dbReference>
<dbReference type="PROSITE" id="PS00862">
    <property type="entry name" value="OX2_COVAL_FAD"/>
    <property type="match status" value="1"/>
</dbReference>
<dbReference type="EMBL" id="ML736192">
    <property type="protein sequence ID" value="KAE8379575.1"/>
    <property type="molecule type" value="Genomic_DNA"/>
</dbReference>
<feature type="domain" description="FAD-binding PCMH-type" evidence="5">
    <location>
        <begin position="72"/>
        <end position="245"/>
    </location>
</feature>
<evidence type="ECO:0000313" key="7">
    <source>
        <dbReference type="Proteomes" id="UP000326198"/>
    </source>
</evidence>
<dbReference type="OrthoDB" id="2151789at2759"/>
<protein>
    <recommendedName>
        <fullName evidence="5">FAD-binding PCMH-type domain-containing protein</fullName>
    </recommendedName>
</protein>
<proteinExistence type="inferred from homology"/>
<dbReference type="InterPro" id="IPR006093">
    <property type="entry name" value="Oxy_OxRdtase_FAD_BS"/>
</dbReference>
<keyword evidence="7" id="KW-1185">Reference proteome</keyword>
<dbReference type="InterPro" id="IPR036318">
    <property type="entry name" value="FAD-bd_PCMH-like_sf"/>
</dbReference>
<accession>A0A5N7BCS4</accession>
<dbReference type="PANTHER" id="PTHR42973:SF13">
    <property type="entry name" value="FAD-BINDING PCMH-TYPE DOMAIN-CONTAINING PROTEIN"/>
    <property type="match status" value="1"/>
</dbReference>